<comment type="caution">
    <text evidence="2">The sequence shown here is derived from an EMBL/GenBank/DDBJ whole genome shotgun (WGS) entry which is preliminary data.</text>
</comment>
<accession>A0A550CGF9</accession>
<feature type="compositionally biased region" description="Basic and acidic residues" evidence="1">
    <location>
        <begin position="155"/>
        <end position="170"/>
    </location>
</feature>
<feature type="region of interest" description="Disordered" evidence="1">
    <location>
        <begin position="147"/>
        <end position="170"/>
    </location>
</feature>
<dbReference type="EMBL" id="VDMD01000008">
    <property type="protein sequence ID" value="TRM63889.1"/>
    <property type="molecule type" value="Genomic_DNA"/>
</dbReference>
<evidence type="ECO:0000313" key="3">
    <source>
        <dbReference type="Proteomes" id="UP000320762"/>
    </source>
</evidence>
<sequence length="170" mass="19545">MGTIGSRERCATHASSSRRLFLLRHTRPKCINTHWSRIPRTSILLCSTVIMSYQQGTIRTNFGSGGGPVRQKNTGTHWRFTRDGTTYVGRFEDSKESIDCVCLRLSRSVYSFHSRMVHRPATNSHSKTERRRPFAPGLTAHARLTMSRRRALHQPKPDKRGEHTDENIRE</sequence>
<proteinExistence type="predicted"/>
<keyword evidence="3" id="KW-1185">Reference proteome</keyword>
<dbReference type="Proteomes" id="UP000320762">
    <property type="component" value="Unassembled WGS sequence"/>
</dbReference>
<protein>
    <submittedName>
        <fullName evidence="2">Uncharacterized protein</fullName>
    </submittedName>
</protein>
<dbReference type="AlphaFoldDB" id="A0A550CGF9"/>
<evidence type="ECO:0000313" key="2">
    <source>
        <dbReference type="EMBL" id="TRM63889.1"/>
    </source>
</evidence>
<reference evidence="2 3" key="1">
    <citation type="journal article" date="2019" name="New Phytol.">
        <title>Comparative genomics reveals unique wood-decay strategies and fruiting body development in the Schizophyllaceae.</title>
        <authorList>
            <person name="Almasi E."/>
            <person name="Sahu N."/>
            <person name="Krizsan K."/>
            <person name="Balint B."/>
            <person name="Kovacs G.M."/>
            <person name="Kiss B."/>
            <person name="Cseklye J."/>
            <person name="Drula E."/>
            <person name="Henrissat B."/>
            <person name="Nagy I."/>
            <person name="Chovatia M."/>
            <person name="Adam C."/>
            <person name="LaButti K."/>
            <person name="Lipzen A."/>
            <person name="Riley R."/>
            <person name="Grigoriev I.V."/>
            <person name="Nagy L.G."/>
        </authorList>
    </citation>
    <scope>NUCLEOTIDE SEQUENCE [LARGE SCALE GENOMIC DNA]</scope>
    <source>
        <strain evidence="2 3">NL-1724</strain>
    </source>
</reference>
<evidence type="ECO:0000256" key="1">
    <source>
        <dbReference type="SAM" id="MobiDB-lite"/>
    </source>
</evidence>
<name>A0A550CGF9_9AGAR</name>
<gene>
    <name evidence="2" type="ORF">BD626DRAFT_262363</name>
</gene>
<organism evidence="2 3">
    <name type="scientific">Schizophyllum amplum</name>
    <dbReference type="NCBI Taxonomy" id="97359"/>
    <lineage>
        <taxon>Eukaryota</taxon>
        <taxon>Fungi</taxon>
        <taxon>Dikarya</taxon>
        <taxon>Basidiomycota</taxon>
        <taxon>Agaricomycotina</taxon>
        <taxon>Agaricomycetes</taxon>
        <taxon>Agaricomycetidae</taxon>
        <taxon>Agaricales</taxon>
        <taxon>Schizophyllaceae</taxon>
        <taxon>Schizophyllum</taxon>
    </lineage>
</organism>
<feature type="region of interest" description="Disordered" evidence="1">
    <location>
        <begin position="119"/>
        <end position="138"/>
    </location>
</feature>